<comment type="subcellular location">
    <subcellularLocation>
        <location evidence="1">Cytoplasm</location>
    </subcellularLocation>
</comment>
<name>A0A0T5Z0R5_9GAMM</name>
<dbReference type="PATRIC" id="fig|54398.3.peg.2743"/>
<keyword evidence="4" id="KW-0575">Peroxidase</keyword>
<evidence type="ECO:0000256" key="10">
    <source>
        <dbReference type="PIRSR" id="PIRSR000239-1"/>
    </source>
</evidence>
<evidence type="ECO:0000256" key="9">
    <source>
        <dbReference type="ARBA" id="ARBA00037420"/>
    </source>
</evidence>
<dbReference type="InterPro" id="IPR024706">
    <property type="entry name" value="Peroxiredoxin_AhpC-typ"/>
</dbReference>
<accession>A0A0T5Z0R5</accession>
<dbReference type="Pfam" id="PF00578">
    <property type="entry name" value="AhpC-TSA"/>
    <property type="match status" value="1"/>
</dbReference>
<protein>
    <recommendedName>
        <fullName evidence="8">Thioredoxin peroxidase</fullName>
    </recommendedName>
</protein>
<evidence type="ECO:0000313" key="13">
    <source>
        <dbReference type="EMBL" id="KRT59539.1"/>
    </source>
</evidence>
<dbReference type="InterPro" id="IPR050217">
    <property type="entry name" value="Peroxiredoxin"/>
</dbReference>
<dbReference type="PIRSF" id="PIRSF000239">
    <property type="entry name" value="AHPC"/>
    <property type="match status" value="1"/>
</dbReference>
<dbReference type="Proteomes" id="UP000051276">
    <property type="component" value="Unassembled WGS sequence"/>
</dbReference>
<evidence type="ECO:0000313" key="15">
    <source>
        <dbReference type="Proteomes" id="UP000051634"/>
    </source>
</evidence>
<keyword evidence="7" id="KW-0676">Redox-active center</keyword>
<comment type="caution">
    <text evidence="12">The sequence shown here is derived from an EMBL/GenBank/DDBJ whole genome shotgun (WGS) entry which is preliminary data.</text>
</comment>
<evidence type="ECO:0000256" key="7">
    <source>
        <dbReference type="ARBA" id="ARBA00023284"/>
    </source>
</evidence>
<evidence type="ECO:0000256" key="8">
    <source>
        <dbReference type="ARBA" id="ARBA00032824"/>
    </source>
</evidence>
<dbReference type="RefSeq" id="WP_057955811.1">
    <property type="nucleotide sequence ID" value="NZ_KQ556893.1"/>
</dbReference>
<dbReference type="InterPro" id="IPR000866">
    <property type="entry name" value="AhpC/TSA"/>
</dbReference>
<dbReference type="EMBL" id="LMXI01000141">
    <property type="protein sequence ID" value="KRT59539.1"/>
    <property type="molecule type" value="Genomic_DNA"/>
</dbReference>
<dbReference type="GO" id="GO:0045454">
    <property type="term" value="P:cell redox homeostasis"/>
    <property type="evidence" value="ECO:0007669"/>
    <property type="project" value="TreeGrafter"/>
</dbReference>
<dbReference type="OrthoDB" id="9812811at2"/>
<organism evidence="12 15">
    <name type="scientific">endosymbiont of Ridgeia piscesae</name>
    <dbReference type="NCBI Taxonomy" id="54398"/>
    <lineage>
        <taxon>Bacteria</taxon>
        <taxon>Pseudomonadati</taxon>
        <taxon>Pseudomonadota</taxon>
        <taxon>Gammaproteobacteria</taxon>
        <taxon>sulfur-oxidizing symbionts</taxon>
    </lineage>
</organism>
<evidence type="ECO:0000256" key="6">
    <source>
        <dbReference type="ARBA" id="ARBA00023157"/>
    </source>
</evidence>
<dbReference type="SUPFAM" id="SSF52833">
    <property type="entry name" value="Thioredoxin-like"/>
    <property type="match status" value="1"/>
</dbReference>
<dbReference type="GO" id="GO:0005829">
    <property type="term" value="C:cytosol"/>
    <property type="evidence" value="ECO:0007669"/>
    <property type="project" value="TreeGrafter"/>
</dbReference>
<dbReference type="AlphaFoldDB" id="A0A0T5Z0R5"/>
<evidence type="ECO:0000256" key="1">
    <source>
        <dbReference type="ARBA" id="ARBA00004496"/>
    </source>
</evidence>
<dbReference type="GO" id="GO:0042744">
    <property type="term" value="P:hydrogen peroxide catabolic process"/>
    <property type="evidence" value="ECO:0007669"/>
    <property type="project" value="TreeGrafter"/>
</dbReference>
<dbReference type="Proteomes" id="UP000051634">
    <property type="component" value="Unassembled WGS sequence"/>
</dbReference>
<evidence type="ECO:0000256" key="4">
    <source>
        <dbReference type="ARBA" id="ARBA00022559"/>
    </source>
</evidence>
<feature type="domain" description="Thioredoxin" evidence="11">
    <location>
        <begin position="3"/>
        <end position="164"/>
    </location>
</feature>
<evidence type="ECO:0000256" key="2">
    <source>
        <dbReference type="ARBA" id="ARBA00009796"/>
    </source>
</evidence>
<dbReference type="FunFam" id="3.40.30.10:FF:000002">
    <property type="entry name" value="Alkyl hydroperoxide reductase C"/>
    <property type="match status" value="1"/>
</dbReference>
<dbReference type="CDD" id="cd03015">
    <property type="entry name" value="PRX_Typ2cys"/>
    <property type="match status" value="1"/>
</dbReference>
<sequence>MGVLVGREAPDFTAPAVLGDGTIVDTFNFKETTDGKYSVIFFYPLDFTFVCPSELIAFDHRLDEFKKRGVEVIGVSVDSHFTHNAWRNTPVNEGGIGAVGYPLIADLDHAICKSFDVETPNGRVAFRGSFLIDKSGVVRHQVINDLPLGRNIDEMLRMIDALQFTEEHGEVCPAGWKDGDAGMKGTPDGVAEYLDAHADEL</sequence>
<dbReference type="PANTHER" id="PTHR10681">
    <property type="entry name" value="THIOREDOXIN PEROXIDASE"/>
    <property type="match status" value="1"/>
</dbReference>
<dbReference type="InterPro" id="IPR036249">
    <property type="entry name" value="Thioredoxin-like_sf"/>
</dbReference>
<evidence type="ECO:0000313" key="12">
    <source>
        <dbReference type="EMBL" id="KRT56182.1"/>
    </source>
</evidence>
<dbReference type="STRING" id="54398.Ga0074115_1343"/>
<evidence type="ECO:0000256" key="5">
    <source>
        <dbReference type="ARBA" id="ARBA00023002"/>
    </source>
</evidence>
<dbReference type="PROSITE" id="PS51352">
    <property type="entry name" value="THIOREDOXIN_2"/>
    <property type="match status" value="1"/>
</dbReference>
<dbReference type="NCBIfam" id="NF011576">
    <property type="entry name" value="PRK15000.1"/>
    <property type="match status" value="1"/>
</dbReference>
<dbReference type="InterPro" id="IPR019479">
    <property type="entry name" value="Peroxiredoxin_C"/>
</dbReference>
<evidence type="ECO:0000256" key="3">
    <source>
        <dbReference type="ARBA" id="ARBA00022490"/>
    </source>
</evidence>
<keyword evidence="5" id="KW-0560">Oxidoreductase</keyword>
<dbReference type="Gene3D" id="3.40.30.10">
    <property type="entry name" value="Glutaredoxin"/>
    <property type="match status" value="1"/>
</dbReference>
<keyword evidence="3" id="KW-0963">Cytoplasm</keyword>
<dbReference type="GO" id="GO:0006979">
    <property type="term" value="P:response to oxidative stress"/>
    <property type="evidence" value="ECO:0007669"/>
    <property type="project" value="TreeGrafter"/>
</dbReference>
<keyword evidence="6" id="KW-1015">Disulfide bond</keyword>
<dbReference type="Pfam" id="PF10417">
    <property type="entry name" value="1-cysPrx_C"/>
    <property type="match status" value="1"/>
</dbReference>
<dbReference type="GO" id="GO:0033554">
    <property type="term" value="P:cellular response to stress"/>
    <property type="evidence" value="ECO:0007669"/>
    <property type="project" value="TreeGrafter"/>
</dbReference>
<gene>
    <name evidence="12" type="ORF">Ga0074115_1343</name>
    <name evidence="13" type="ORF">Ga0076813_155329</name>
</gene>
<reference evidence="14 15" key="1">
    <citation type="submission" date="2015-11" db="EMBL/GenBank/DDBJ databases">
        <title>The genome of Candidatus Endoriftia persephone in Ridgeia piscesae and population structure of the North Eastern Pacific vestimentiferan symbionts.</title>
        <authorList>
            <person name="Perez M."/>
            <person name="Juniper K.S."/>
        </authorList>
    </citation>
    <scope>NUCLEOTIDE SEQUENCE [LARGE SCALE GENOMIC DNA]</scope>
    <source>
        <strain evidence="13">Ind10</strain>
        <strain evidence="12">Ind11</strain>
    </source>
</reference>
<evidence type="ECO:0000259" key="11">
    <source>
        <dbReference type="PROSITE" id="PS51352"/>
    </source>
</evidence>
<dbReference type="PANTHER" id="PTHR10681:SF128">
    <property type="entry name" value="THIOREDOXIN-DEPENDENT PEROXIDE REDUCTASE, MITOCHONDRIAL"/>
    <property type="match status" value="1"/>
</dbReference>
<evidence type="ECO:0000313" key="14">
    <source>
        <dbReference type="Proteomes" id="UP000051276"/>
    </source>
</evidence>
<keyword evidence="15" id="KW-1185">Reference proteome</keyword>
<dbReference type="GO" id="GO:0008379">
    <property type="term" value="F:thioredoxin peroxidase activity"/>
    <property type="evidence" value="ECO:0007669"/>
    <property type="project" value="TreeGrafter"/>
</dbReference>
<feature type="active site" description="Cysteine sulfenic acid (-SOH) intermediate; for peroxidase activity" evidence="10">
    <location>
        <position position="51"/>
    </location>
</feature>
<comment type="function">
    <text evidence="9">Thiol-specific peroxidase that catalyzes the reduction of hydrogen peroxide and organic hydroperoxides to water and alcohols, respectively. Plays a role in cell protection against oxidative stress by detoxifying peroxides.</text>
</comment>
<comment type="similarity">
    <text evidence="2">Belongs to the peroxiredoxin family. AhpC/Prx1 subfamily.</text>
</comment>
<proteinExistence type="inferred from homology"/>
<dbReference type="EMBL" id="LDXT01000063">
    <property type="protein sequence ID" value="KRT56182.1"/>
    <property type="molecule type" value="Genomic_DNA"/>
</dbReference>
<dbReference type="InterPro" id="IPR013766">
    <property type="entry name" value="Thioredoxin_domain"/>
</dbReference>